<keyword evidence="1" id="KW-0378">Hydrolase</keyword>
<keyword evidence="5" id="KW-1185">Reference proteome</keyword>
<accession>A0A6J2XRJ1</accession>
<dbReference type="GeneID" id="115880229"/>
<evidence type="ECO:0000313" key="6">
    <source>
        <dbReference type="RefSeq" id="XP_030753244.1"/>
    </source>
</evidence>
<dbReference type="NCBIfam" id="TIGR01460">
    <property type="entry name" value="HAD-SF-IIA"/>
    <property type="match status" value="1"/>
</dbReference>
<evidence type="ECO:0000256" key="1">
    <source>
        <dbReference type="PIRNR" id="PIRNR000915"/>
    </source>
</evidence>
<dbReference type="InterPro" id="IPR006357">
    <property type="entry name" value="HAD-SF_hydro_IIA"/>
</dbReference>
<dbReference type="KEGG" id="soy:115880229"/>
<feature type="binding site" evidence="4">
    <location>
        <position position="30"/>
    </location>
    <ligand>
        <name>Mg(2+)</name>
        <dbReference type="ChEBI" id="CHEBI:18420"/>
    </ligand>
</feature>
<sequence length="310" mass="34506">MSSFKYLSEISENELKKLIQSIDTVFFDVDGVLTLSTTPIPGAKECVAKLRKLGKRIGFVTNNTFSSVELLMKTLDHCEPKEDEINTPNTVVVSFLKDINFNKDIYLIGSTLLRSMLIEAGFSVVRFEDLNNELKGENYGHLLELIEETVASCKNVGAMVLCFDFNFNHLASQIATSILQHYPDVLLLSGLTDDIGPLTKKFTAVGSKYYIDGIQRWTNRQCIQMAKPGLAFKDVLISKYGITDPSRVLFIGDNLASDIAFAKNGPFKTILVLSGVTSKSDVENPELSDDKKPDYVADSLAELYKRIAQY</sequence>
<evidence type="ECO:0000313" key="5">
    <source>
        <dbReference type="Proteomes" id="UP000504635"/>
    </source>
</evidence>
<feature type="active site" description="Nucleophile" evidence="2">
    <location>
        <position position="28"/>
    </location>
</feature>
<dbReference type="Gene3D" id="3.40.50.1000">
    <property type="entry name" value="HAD superfamily/HAD-like"/>
    <property type="match status" value="2"/>
</dbReference>
<name>A0A6J2XRJ1_SITOR</name>
<feature type="binding site" evidence="3">
    <location>
        <position position="227"/>
    </location>
    <ligand>
        <name>substrate</name>
    </ligand>
</feature>
<keyword evidence="4" id="KW-0479">Metal-binding</keyword>
<evidence type="ECO:0000256" key="2">
    <source>
        <dbReference type="PIRSR" id="PIRSR000915-1"/>
    </source>
</evidence>
<reference evidence="6" key="1">
    <citation type="submission" date="2025-08" db="UniProtKB">
        <authorList>
            <consortium name="RefSeq"/>
        </authorList>
    </citation>
    <scope>IDENTIFICATION</scope>
    <source>
        <tissue evidence="6">Gonads</tissue>
    </source>
</reference>
<dbReference type="InterPro" id="IPR036412">
    <property type="entry name" value="HAD-like_sf"/>
</dbReference>
<dbReference type="PANTHER" id="PTHR19288:SF4">
    <property type="entry name" value="RE04130P-RELATED"/>
    <property type="match status" value="1"/>
</dbReference>
<dbReference type="GO" id="GO:0046872">
    <property type="term" value="F:metal ion binding"/>
    <property type="evidence" value="ECO:0007669"/>
    <property type="project" value="UniProtKB-KW"/>
</dbReference>
<dbReference type="InParanoid" id="A0A6J2XRJ1"/>
<organism evidence="5 6">
    <name type="scientific">Sitophilus oryzae</name>
    <name type="common">Rice weevil</name>
    <name type="synonym">Curculio oryzae</name>
    <dbReference type="NCBI Taxonomy" id="7048"/>
    <lineage>
        <taxon>Eukaryota</taxon>
        <taxon>Metazoa</taxon>
        <taxon>Ecdysozoa</taxon>
        <taxon>Arthropoda</taxon>
        <taxon>Hexapoda</taxon>
        <taxon>Insecta</taxon>
        <taxon>Pterygota</taxon>
        <taxon>Neoptera</taxon>
        <taxon>Endopterygota</taxon>
        <taxon>Coleoptera</taxon>
        <taxon>Polyphaga</taxon>
        <taxon>Cucujiformia</taxon>
        <taxon>Curculionidae</taxon>
        <taxon>Dryophthorinae</taxon>
        <taxon>Sitophilus</taxon>
    </lineage>
</organism>
<dbReference type="OrthoDB" id="413953at2759"/>
<feature type="binding site" evidence="4">
    <location>
        <position position="253"/>
    </location>
    <ligand>
        <name>Mg(2+)</name>
        <dbReference type="ChEBI" id="CHEBI:18420"/>
    </ligand>
</feature>
<dbReference type="AlphaFoldDB" id="A0A6J2XRJ1"/>
<evidence type="ECO:0000256" key="4">
    <source>
        <dbReference type="PIRSR" id="PIRSR000915-3"/>
    </source>
</evidence>
<dbReference type="Proteomes" id="UP000504635">
    <property type="component" value="Unplaced"/>
</dbReference>
<dbReference type="SUPFAM" id="SSF56784">
    <property type="entry name" value="HAD-like"/>
    <property type="match status" value="1"/>
</dbReference>
<dbReference type="RefSeq" id="XP_030753244.1">
    <property type="nucleotide sequence ID" value="XM_030897384.1"/>
</dbReference>
<feature type="active site" description="Proton donor" evidence="2">
    <location>
        <position position="30"/>
    </location>
</feature>
<dbReference type="PIRSF" id="PIRSF000915">
    <property type="entry name" value="PGP-type_phosphatase"/>
    <property type="match status" value="1"/>
</dbReference>
<dbReference type="FunCoup" id="A0A6J2XRJ1">
    <property type="interactions" value="34"/>
</dbReference>
<dbReference type="InterPro" id="IPR023214">
    <property type="entry name" value="HAD_sf"/>
</dbReference>
<comment type="similarity">
    <text evidence="1">Belongs to the HAD-like hydrolase superfamily.</text>
</comment>
<dbReference type="PANTHER" id="PTHR19288">
    <property type="entry name" value="4-NITROPHENYLPHOSPHATASE-RELATED"/>
    <property type="match status" value="1"/>
</dbReference>
<dbReference type="GO" id="GO:0016791">
    <property type="term" value="F:phosphatase activity"/>
    <property type="evidence" value="ECO:0007669"/>
    <property type="project" value="TreeGrafter"/>
</dbReference>
<comment type="cofactor">
    <cofactor evidence="4">
        <name>Mg(2+)</name>
        <dbReference type="ChEBI" id="CHEBI:18420"/>
    </cofactor>
    <text evidence="4">Divalent metal ions. Mg(2+) is the most effective.</text>
</comment>
<protein>
    <submittedName>
        <fullName evidence="6">Phosphoglycolate phosphatase 1B, chloroplastic-like</fullName>
    </submittedName>
</protein>
<proteinExistence type="inferred from homology"/>
<feature type="binding site" evidence="4">
    <location>
        <position position="28"/>
    </location>
    <ligand>
        <name>Mg(2+)</name>
        <dbReference type="ChEBI" id="CHEBI:18420"/>
    </ligand>
</feature>
<dbReference type="Pfam" id="PF13344">
    <property type="entry name" value="Hydrolase_6"/>
    <property type="match status" value="1"/>
</dbReference>
<gene>
    <name evidence="6" type="primary">LOC115880229</name>
</gene>
<dbReference type="GO" id="GO:0005737">
    <property type="term" value="C:cytoplasm"/>
    <property type="evidence" value="ECO:0007669"/>
    <property type="project" value="TreeGrafter"/>
</dbReference>
<dbReference type="Pfam" id="PF13242">
    <property type="entry name" value="Hydrolase_like"/>
    <property type="match status" value="1"/>
</dbReference>
<keyword evidence="4" id="KW-0460">Magnesium</keyword>
<evidence type="ECO:0000256" key="3">
    <source>
        <dbReference type="PIRSR" id="PIRSR000915-2"/>
    </source>
</evidence>